<dbReference type="GO" id="GO:0005739">
    <property type="term" value="C:mitochondrion"/>
    <property type="evidence" value="ECO:0007669"/>
    <property type="project" value="InterPro"/>
</dbReference>
<keyword evidence="4" id="KW-1185">Reference proteome</keyword>
<name>W9X8T9_9EURO</name>
<feature type="region of interest" description="Disordered" evidence="1">
    <location>
        <begin position="151"/>
        <end position="176"/>
    </location>
</feature>
<protein>
    <recommendedName>
        <fullName evidence="2">Mtf2-like C-terminal domain-containing protein</fullName>
    </recommendedName>
</protein>
<dbReference type="STRING" id="1182543.W9X8T9"/>
<feature type="domain" description="Mtf2-like C-terminal" evidence="2">
    <location>
        <begin position="295"/>
        <end position="541"/>
    </location>
</feature>
<proteinExistence type="predicted"/>
<feature type="compositionally biased region" description="Polar residues" evidence="1">
    <location>
        <begin position="389"/>
        <end position="400"/>
    </location>
</feature>
<dbReference type="AlphaFoldDB" id="W9X8T9"/>
<evidence type="ECO:0000313" key="4">
    <source>
        <dbReference type="Proteomes" id="UP000019471"/>
    </source>
</evidence>
<dbReference type="HOGENOM" id="CLU_479794_0_0_1"/>
<comment type="caution">
    <text evidence="3">The sequence shown here is derived from an EMBL/GenBank/DDBJ whole genome shotgun (WGS) entry which is preliminary data.</text>
</comment>
<evidence type="ECO:0000313" key="3">
    <source>
        <dbReference type="EMBL" id="EXJ73760.1"/>
    </source>
</evidence>
<feature type="region of interest" description="Disordered" evidence="1">
    <location>
        <begin position="191"/>
        <end position="221"/>
    </location>
</feature>
<feature type="region of interest" description="Disordered" evidence="1">
    <location>
        <begin position="28"/>
        <end position="63"/>
    </location>
</feature>
<accession>W9X8T9</accession>
<dbReference type="InterPro" id="IPR040009">
    <property type="entry name" value="Mtf2/C5D6.12-like"/>
</dbReference>
<dbReference type="Proteomes" id="UP000019471">
    <property type="component" value="Unassembled WGS sequence"/>
</dbReference>
<dbReference type="PANTHER" id="PTHR39468:SF1">
    <property type="entry name" value="MTF2-LIKE C-TERMINAL DOMAIN-CONTAINING PROTEIN"/>
    <property type="match status" value="1"/>
</dbReference>
<feature type="region of interest" description="Disordered" evidence="1">
    <location>
        <begin position="376"/>
        <end position="400"/>
    </location>
</feature>
<dbReference type="EMBL" id="AMGX01000004">
    <property type="protein sequence ID" value="EXJ73760.1"/>
    <property type="molecule type" value="Genomic_DNA"/>
</dbReference>
<sequence length="568" mass="63425">MAARIELPFLYHTRTILRLPKRARLSRPRFVSTQENSDAPIEDGKPPLSSEEEESFLKAKARSVSWSPIAPRSAAKNAETTISSTITASERRAFETILRFAPKQTEPASSKRRSPYADAADTDIENILKIFTSSIRGHQSERDGALLAQKPDSDVADQEAGIEPPDVQTSTERAKTTRPILRPTEQFILQTTQQQDPESIGQPGLNATPERGGSPGVPVQAEAPSTAEHIGMEAMEVKDPSGPLTRSRDVISEIQEQRDILEQSLAETAIPSRPFGQLEESIQHAVRERMHSISQALQEAAYSKDERGDIAMWEVCESQVFSMARDLKPQSGQPSRYIEQRPRYGGLRKFTFTREKSDDPRQLIEAAERQLRVSSPIPCTNHADDSTIESKPSITQHTTPASTLSTTQLAILQHTYPASLLLALRLYINLYPSSPHPLLLLPRIRSLGTTSYVLGASPQFYNSLMSLVWLTRSSLREVDGLLAEMERGGVEMDEGTYAVLGRIEEERALDLAAEKGKGREREKDKANESLGSRGAAWWRRQEQMLWFPRILDWLDVVAGRLAARERTL</sequence>
<dbReference type="RefSeq" id="XP_007742323.1">
    <property type="nucleotide sequence ID" value="XM_007744133.1"/>
</dbReference>
<gene>
    <name evidence="3" type="ORF">A1O5_03522</name>
</gene>
<dbReference type="InterPro" id="IPR043837">
    <property type="entry name" value="Mtf2-like_C"/>
</dbReference>
<dbReference type="Pfam" id="PF19189">
    <property type="entry name" value="Mtf2"/>
    <property type="match status" value="1"/>
</dbReference>
<reference evidence="3 4" key="1">
    <citation type="submission" date="2013-03" db="EMBL/GenBank/DDBJ databases">
        <title>The Genome Sequence of Cladophialophora psammophila CBS 110553.</title>
        <authorList>
            <consortium name="The Broad Institute Genomics Platform"/>
            <person name="Cuomo C."/>
            <person name="de Hoog S."/>
            <person name="Gorbushina A."/>
            <person name="Walker B."/>
            <person name="Young S.K."/>
            <person name="Zeng Q."/>
            <person name="Gargeya S."/>
            <person name="Fitzgerald M."/>
            <person name="Haas B."/>
            <person name="Abouelleil A."/>
            <person name="Allen A.W."/>
            <person name="Alvarado L."/>
            <person name="Arachchi H.M."/>
            <person name="Berlin A.M."/>
            <person name="Chapman S.B."/>
            <person name="Gainer-Dewar J."/>
            <person name="Goldberg J."/>
            <person name="Griggs A."/>
            <person name="Gujja S."/>
            <person name="Hansen M."/>
            <person name="Howarth C."/>
            <person name="Imamovic A."/>
            <person name="Ireland A."/>
            <person name="Larimer J."/>
            <person name="McCowan C."/>
            <person name="Murphy C."/>
            <person name="Pearson M."/>
            <person name="Poon T.W."/>
            <person name="Priest M."/>
            <person name="Roberts A."/>
            <person name="Saif S."/>
            <person name="Shea T."/>
            <person name="Sisk P."/>
            <person name="Sykes S."/>
            <person name="Wortman J."/>
            <person name="Nusbaum C."/>
            <person name="Birren B."/>
        </authorList>
    </citation>
    <scope>NUCLEOTIDE SEQUENCE [LARGE SCALE GENOMIC DNA]</scope>
    <source>
        <strain evidence="3 4">CBS 110553</strain>
    </source>
</reference>
<evidence type="ECO:0000259" key="2">
    <source>
        <dbReference type="Pfam" id="PF19189"/>
    </source>
</evidence>
<evidence type="ECO:0000256" key="1">
    <source>
        <dbReference type="SAM" id="MobiDB-lite"/>
    </source>
</evidence>
<dbReference type="OrthoDB" id="2444174at2759"/>
<organism evidence="3 4">
    <name type="scientific">Cladophialophora psammophila CBS 110553</name>
    <dbReference type="NCBI Taxonomy" id="1182543"/>
    <lineage>
        <taxon>Eukaryota</taxon>
        <taxon>Fungi</taxon>
        <taxon>Dikarya</taxon>
        <taxon>Ascomycota</taxon>
        <taxon>Pezizomycotina</taxon>
        <taxon>Eurotiomycetes</taxon>
        <taxon>Chaetothyriomycetidae</taxon>
        <taxon>Chaetothyriales</taxon>
        <taxon>Herpotrichiellaceae</taxon>
        <taxon>Cladophialophora</taxon>
    </lineage>
</organism>
<dbReference type="PANTHER" id="PTHR39468">
    <property type="entry name" value="CHROMOSOME 7, WHOLE GENOME SHOTGUN SEQUENCE"/>
    <property type="match status" value="1"/>
</dbReference>
<dbReference type="eggNOG" id="ENOG502S7AT">
    <property type="taxonomic scope" value="Eukaryota"/>
</dbReference>
<dbReference type="GeneID" id="19188250"/>